<keyword evidence="9" id="KW-0843">Virulence</keyword>
<dbReference type="FunFam" id="3.30.160.60:FF:000141">
    <property type="entry name" value="C2H2 zinc finger protein"/>
    <property type="match status" value="1"/>
</dbReference>
<evidence type="ECO:0000256" key="1">
    <source>
        <dbReference type="ARBA" id="ARBA00004123"/>
    </source>
</evidence>
<evidence type="ECO:0000256" key="9">
    <source>
        <dbReference type="ARBA" id="ARBA00023026"/>
    </source>
</evidence>
<feature type="region of interest" description="Disordered" evidence="14">
    <location>
        <begin position="528"/>
        <end position="552"/>
    </location>
</feature>
<comment type="caution">
    <text evidence="16">The sequence shown here is derived from an EMBL/GenBank/DDBJ whole genome shotgun (WGS) entry which is preliminary data.</text>
</comment>
<feature type="compositionally biased region" description="Polar residues" evidence="14">
    <location>
        <begin position="378"/>
        <end position="411"/>
    </location>
</feature>
<evidence type="ECO:0000256" key="12">
    <source>
        <dbReference type="ARBA" id="ARBA00093629"/>
    </source>
</evidence>
<organism evidence="16 17">
    <name type="scientific">Claviceps africana</name>
    <dbReference type="NCBI Taxonomy" id="83212"/>
    <lineage>
        <taxon>Eukaryota</taxon>
        <taxon>Fungi</taxon>
        <taxon>Dikarya</taxon>
        <taxon>Ascomycota</taxon>
        <taxon>Pezizomycotina</taxon>
        <taxon>Sordariomycetes</taxon>
        <taxon>Hypocreomycetidae</taxon>
        <taxon>Hypocreales</taxon>
        <taxon>Clavicipitaceae</taxon>
        <taxon>Claviceps</taxon>
    </lineage>
</organism>
<dbReference type="PROSITE" id="PS00028">
    <property type="entry name" value="ZINC_FINGER_C2H2_1"/>
    <property type="match status" value="2"/>
</dbReference>
<dbReference type="PANTHER" id="PTHR40626:SF13">
    <property type="entry name" value="RESPIRATION FACTOR 2-RELATED"/>
    <property type="match status" value="1"/>
</dbReference>
<dbReference type="FunFam" id="3.30.160.60:FF:000243">
    <property type="entry name" value="Probable transcription factor steA"/>
    <property type="match status" value="1"/>
</dbReference>
<proteinExistence type="predicted"/>
<dbReference type="PROSITE" id="PS50157">
    <property type="entry name" value="ZINC_FINGER_C2H2_2"/>
    <property type="match status" value="2"/>
</dbReference>
<dbReference type="OrthoDB" id="654211at2759"/>
<dbReference type="GO" id="GO:0000785">
    <property type="term" value="C:chromatin"/>
    <property type="evidence" value="ECO:0007669"/>
    <property type="project" value="TreeGrafter"/>
</dbReference>
<keyword evidence="4" id="KW-0479">Metal-binding</keyword>
<dbReference type="GO" id="GO:0008270">
    <property type="term" value="F:zinc ion binding"/>
    <property type="evidence" value="ECO:0007669"/>
    <property type="project" value="UniProtKB-KW"/>
</dbReference>
<evidence type="ECO:0000256" key="14">
    <source>
        <dbReference type="SAM" id="MobiDB-lite"/>
    </source>
</evidence>
<evidence type="ECO:0000256" key="5">
    <source>
        <dbReference type="ARBA" id="ARBA00022737"/>
    </source>
</evidence>
<dbReference type="GO" id="GO:0000981">
    <property type="term" value="F:DNA-binding transcription factor activity, RNA polymerase II-specific"/>
    <property type="evidence" value="ECO:0007669"/>
    <property type="project" value="InterPro"/>
</dbReference>
<dbReference type="GO" id="GO:0005634">
    <property type="term" value="C:nucleus"/>
    <property type="evidence" value="ECO:0007669"/>
    <property type="project" value="UniProtKB-SubCell"/>
</dbReference>
<keyword evidence="11" id="KW-0539">Nucleus</keyword>
<dbReference type="SUPFAM" id="SSF57667">
    <property type="entry name" value="beta-beta-alpha zinc fingers"/>
    <property type="match status" value="1"/>
</dbReference>
<evidence type="ECO:0000256" key="10">
    <source>
        <dbReference type="ARBA" id="ARBA00023163"/>
    </source>
</evidence>
<name>A0A8K0NEI8_9HYPO</name>
<evidence type="ECO:0000256" key="13">
    <source>
        <dbReference type="PROSITE-ProRule" id="PRU00042"/>
    </source>
</evidence>
<dbReference type="Proteomes" id="UP000811619">
    <property type="component" value="Unassembled WGS sequence"/>
</dbReference>
<dbReference type="PANTHER" id="PTHR40626">
    <property type="entry name" value="MIP31509P"/>
    <property type="match status" value="1"/>
</dbReference>
<dbReference type="AlphaFoldDB" id="A0A8K0NEI8"/>
<gene>
    <name evidence="16" type="ORF">E4U42_007568</name>
</gene>
<evidence type="ECO:0000256" key="6">
    <source>
        <dbReference type="ARBA" id="ARBA00022771"/>
    </source>
</evidence>
<dbReference type="GO" id="GO:0000978">
    <property type="term" value="F:RNA polymerase II cis-regulatory region sequence-specific DNA binding"/>
    <property type="evidence" value="ECO:0007669"/>
    <property type="project" value="InterPro"/>
</dbReference>
<dbReference type="GO" id="GO:0005737">
    <property type="term" value="C:cytoplasm"/>
    <property type="evidence" value="ECO:0007669"/>
    <property type="project" value="UniProtKB-SubCell"/>
</dbReference>
<dbReference type="Gene3D" id="3.30.160.60">
    <property type="entry name" value="Classic Zinc Finger"/>
    <property type="match status" value="2"/>
</dbReference>
<keyword evidence="8" id="KW-0805">Transcription regulation</keyword>
<evidence type="ECO:0000313" key="17">
    <source>
        <dbReference type="Proteomes" id="UP000811619"/>
    </source>
</evidence>
<evidence type="ECO:0000256" key="2">
    <source>
        <dbReference type="ARBA" id="ARBA00004496"/>
    </source>
</evidence>
<reference evidence="16" key="1">
    <citation type="journal article" date="2020" name="bioRxiv">
        <title>Whole genome comparisons of ergot fungi reveals the divergence and evolution of species within the genus Claviceps are the result of varying mechanisms driving genome evolution and host range expansion.</title>
        <authorList>
            <person name="Wyka S.A."/>
            <person name="Mondo S.J."/>
            <person name="Liu M."/>
            <person name="Dettman J."/>
            <person name="Nalam V."/>
            <person name="Broders K.D."/>
        </authorList>
    </citation>
    <scope>NUCLEOTIDE SEQUENCE</scope>
    <source>
        <strain evidence="16">CCC 489</strain>
    </source>
</reference>
<feature type="domain" description="C2H2-type" evidence="15">
    <location>
        <begin position="430"/>
        <end position="458"/>
    </location>
</feature>
<dbReference type="EMBL" id="SRPY01000877">
    <property type="protein sequence ID" value="KAG5916639.1"/>
    <property type="molecule type" value="Genomic_DNA"/>
</dbReference>
<feature type="compositionally biased region" description="Low complexity" evidence="14">
    <location>
        <begin position="345"/>
        <end position="355"/>
    </location>
</feature>
<keyword evidence="3" id="KW-0963">Cytoplasm</keyword>
<evidence type="ECO:0000259" key="15">
    <source>
        <dbReference type="PROSITE" id="PS50157"/>
    </source>
</evidence>
<accession>A0A8K0NEI8</accession>
<comment type="subcellular location">
    <subcellularLocation>
        <location evidence="2">Cytoplasm</location>
    </subcellularLocation>
    <subcellularLocation>
        <location evidence="1">Nucleus</location>
    </subcellularLocation>
</comment>
<keyword evidence="17" id="KW-1185">Reference proteome</keyword>
<keyword evidence="7" id="KW-0862">Zinc</keyword>
<evidence type="ECO:0000256" key="4">
    <source>
        <dbReference type="ARBA" id="ARBA00022723"/>
    </source>
</evidence>
<keyword evidence="5" id="KW-0677">Repeat</keyword>
<dbReference type="InterPro" id="IPR013087">
    <property type="entry name" value="Znf_C2H2_type"/>
</dbReference>
<evidence type="ECO:0000256" key="3">
    <source>
        <dbReference type="ARBA" id="ARBA00022490"/>
    </source>
</evidence>
<protein>
    <recommendedName>
        <fullName evidence="12">C2H2-type transcription factor MSN2</fullName>
    </recommendedName>
</protein>
<dbReference type="InterPro" id="IPR036236">
    <property type="entry name" value="Znf_C2H2_sf"/>
</dbReference>
<keyword evidence="10" id="KW-0804">Transcription</keyword>
<evidence type="ECO:0000313" key="16">
    <source>
        <dbReference type="EMBL" id="KAG5916639.1"/>
    </source>
</evidence>
<evidence type="ECO:0000256" key="11">
    <source>
        <dbReference type="ARBA" id="ARBA00023242"/>
    </source>
</evidence>
<sequence>MNSRMLPQAVAHNPVLYRRNEPNMISLVQQKFNAFQVVAAPASPVCSRPGSSSSTMYSNASALLTPTGLAPSMFSHHKPALMLDAEFADGLYSPLTPPLSTSGSAAASPKNYDVLQTPLNPMFSGLDGFADTKPGLEPSESSILDWASCGSPPMTPVFIHSQLSRVPSLSSTTSDLSAVSCPSLSPSPAPYEKSVNSEIEVDFCDPRNLIVSATSNPTPAAAFAVPSLGEEEIGLPEQGCVDASVVARPTFDFSQPTTVHGLPCFEELSDFESEDDVNNLVGFGEVCRPRACTASSVVSLGHGSFIGEEDFSLNEHNSFDFTLPSPPSSVGADEDHHENKRQKTSSSSSSSSSSSNIDKGVPPSQTIMHTAAVDHDQTASGEEQTDQASPAPSDSNTSCEDAETPANSVPAPTNRRGRKQSLTEDPSKTFVCDLCNRRFRRQEHLKRHYRSLHTQEKPFECGDCGKKFSRSDNLAQHARTHASGSALVMSLNNDTTDASSAYESGMAAPAVDDYANYGKVLFQIASEVPGSGSELSSEESSDSGKKKRKRSD</sequence>
<evidence type="ECO:0000256" key="8">
    <source>
        <dbReference type="ARBA" id="ARBA00023015"/>
    </source>
</evidence>
<feature type="domain" description="C2H2-type" evidence="15">
    <location>
        <begin position="459"/>
        <end position="486"/>
    </location>
</feature>
<dbReference type="InterPro" id="IPR051059">
    <property type="entry name" value="VerF-like"/>
</dbReference>
<dbReference type="Pfam" id="PF00096">
    <property type="entry name" value="zf-C2H2"/>
    <property type="match status" value="2"/>
</dbReference>
<dbReference type="SMART" id="SM00355">
    <property type="entry name" value="ZnF_C2H2"/>
    <property type="match status" value="2"/>
</dbReference>
<keyword evidence="6 13" id="KW-0863">Zinc-finger</keyword>
<feature type="region of interest" description="Disordered" evidence="14">
    <location>
        <begin position="317"/>
        <end position="424"/>
    </location>
</feature>
<evidence type="ECO:0000256" key="7">
    <source>
        <dbReference type="ARBA" id="ARBA00022833"/>
    </source>
</evidence>